<sequence length="96" mass="10707">MTTNPTPQAAPKAPPKPDLDVLERLVWVMADYPTVNADMLRRLEIEEGMKFRETSQGRTYAKAGRLEVGARGSRDLAATNWGNAARRLLRQEGRAV</sequence>
<organism evidence="1 2">
    <name type="scientific">Salipiger marinus</name>
    <dbReference type="NCBI Taxonomy" id="555512"/>
    <lineage>
        <taxon>Bacteria</taxon>
        <taxon>Pseudomonadati</taxon>
        <taxon>Pseudomonadota</taxon>
        <taxon>Alphaproteobacteria</taxon>
        <taxon>Rhodobacterales</taxon>
        <taxon>Roseobacteraceae</taxon>
        <taxon>Salipiger</taxon>
    </lineage>
</organism>
<dbReference type="Proteomes" id="UP000199093">
    <property type="component" value="Unassembled WGS sequence"/>
</dbReference>
<reference evidence="1 2" key="1">
    <citation type="submission" date="2016-10" db="EMBL/GenBank/DDBJ databases">
        <authorList>
            <person name="de Groot N.N."/>
        </authorList>
    </citation>
    <scope>NUCLEOTIDE SEQUENCE [LARGE SCALE GENOMIC DNA]</scope>
    <source>
        <strain evidence="1 2">DSM 26424</strain>
    </source>
</reference>
<name>A0A1G8LML8_9RHOB</name>
<dbReference type="EMBL" id="FNEJ01000006">
    <property type="protein sequence ID" value="SDI56460.1"/>
    <property type="molecule type" value="Genomic_DNA"/>
</dbReference>
<dbReference type="AlphaFoldDB" id="A0A1G8LML8"/>
<dbReference type="RefSeq" id="WP_089846031.1">
    <property type="nucleotide sequence ID" value="NZ_FNEJ01000006.1"/>
</dbReference>
<accession>A0A1G8LML8</accession>
<gene>
    <name evidence="1" type="ORF">SAMN04487993_1006234</name>
</gene>
<protein>
    <submittedName>
        <fullName evidence="1">Uncharacterized protein</fullName>
    </submittedName>
</protein>
<dbReference type="STRING" id="555512.SAMN04487993_1006234"/>
<dbReference type="OrthoDB" id="9976906at2"/>
<evidence type="ECO:0000313" key="2">
    <source>
        <dbReference type="Proteomes" id="UP000199093"/>
    </source>
</evidence>
<keyword evidence="2" id="KW-1185">Reference proteome</keyword>
<evidence type="ECO:0000313" key="1">
    <source>
        <dbReference type="EMBL" id="SDI56460.1"/>
    </source>
</evidence>
<proteinExistence type="predicted"/>